<dbReference type="OrthoDB" id="1990142at2759"/>
<dbReference type="AlphaFoldDB" id="A0A5A7QZI0"/>
<proteinExistence type="predicted"/>
<comment type="caution">
    <text evidence="1">The sequence shown here is derived from an EMBL/GenBank/DDBJ whole genome shotgun (WGS) entry which is preliminary data.</text>
</comment>
<gene>
    <name evidence="1" type="ORF">STAS_27837</name>
</gene>
<evidence type="ECO:0000313" key="1">
    <source>
        <dbReference type="EMBL" id="GER50526.1"/>
    </source>
</evidence>
<dbReference type="EMBL" id="BKCP01009292">
    <property type="protein sequence ID" value="GER50526.1"/>
    <property type="molecule type" value="Genomic_DNA"/>
</dbReference>
<accession>A0A5A7QZI0</accession>
<sequence length="171" mass="19238">MLGNLIINHLTEQISIQNAISTAINSCLNTCHQLRNLSSGKTLCLGSSFLDDIIIKSLDLYLLLPFKRSSSPGKGNSKTSSIRSAMAESRSLGRFVAKARTMSFDWSPVRNKKSFGRFYLLAQECICFINEEQQTPVGLLGPIKQLVYLRDSLRTQWRNITSRHQCIIKTL</sequence>
<organism evidence="1 2">
    <name type="scientific">Striga asiatica</name>
    <name type="common">Asiatic witchweed</name>
    <name type="synonym">Buchnera asiatica</name>
    <dbReference type="NCBI Taxonomy" id="4170"/>
    <lineage>
        <taxon>Eukaryota</taxon>
        <taxon>Viridiplantae</taxon>
        <taxon>Streptophyta</taxon>
        <taxon>Embryophyta</taxon>
        <taxon>Tracheophyta</taxon>
        <taxon>Spermatophyta</taxon>
        <taxon>Magnoliopsida</taxon>
        <taxon>eudicotyledons</taxon>
        <taxon>Gunneridae</taxon>
        <taxon>Pentapetalae</taxon>
        <taxon>asterids</taxon>
        <taxon>lamiids</taxon>
        <taxon>Lamiales</taxon>
        <taxon>Orobanchaceae</taxon>
        <taxon>Buchnereae</taxon>
        <taxon>Striga</taxon>
    </lineage>
</organism>
<keyword evidence="2" id="KW-1185">Reference proteome</keyword>
<name>A0A5A7QZI0_STRAF</name>
<reference evidence="2" key="1">
    <citation type="journal article" date="2019" name="Curr. Biol.">
        <title>Genome Sequence of Striga asiatica Provides Insight into the Evolution of Plant Parasitism.</title>
        <authorList>
            <person name="Yoshida S."/>
            <person name="Kim S."/>
            <person name="Wafula E.K."/>
            <person name="Tanskanen J."/>
            <person name="Kim Y.M."/>
            <person name="Honaas L."/>
            <person name="Yang Z."/>
            <person name="Spallek T."/>
            <person name="Conn C.E."/>
            <person name="Ichihashi Y."/>
            <person name="Cheong K."/>
            <person name="Cui S."/>
            <person name="Der J.P."/>
            <person name="Gundlach H."/>
            <person name="Jiao Y."/>
            <person name="Hori C."/>
            <person name="Ishida J.K."/>
            <person name="Kasahara H."/>
            <person name="Kiba T."/>
            <person name="Kim M.S."/>
            <person name="Koo N."/>
            <person name="Laohavisit A."/>
            <person name="Lee Y.H."/>
            <person name="Lumba S."/>
            <person name="McCourt P."/>
            <person name="Mortimer J.C."/>
            <person name="Mutuku J.M."/>
            <person name="Nomura T."/>
            <person name="Sasaki-Sekimoto Y."/>
            <person name="Seto Y."/>
            <person name="Wang Y."/>
            <person name="Wakatake T."/>
            <person name="Sakakibara H."/>
            <person name="Demura T."/>
            <person name="Yamaguchi S."/>
            <person name="Yoneyama K."/>
            <person name="Manabe R.I."/>
            <person name="Nelson D.C."/>
            <person name="Schulman A.H."/>
            <person name="Timko M.P."/>
            <person name="dePamphilis C.W."/>
            <person name="Choi D."/>
            <person name="Shirasu K."/>
        </authorList>
    </citation>
    <scope>NUCLEOTIDE SEQUENCE [LARGE SCALE GENOMIC DNA]</scope>
    <source>
        <strain evidence="2">cv. UVA1</strain>
    </source>
</reference>
<protein>
    <submittedName>
        <fullName evidence="1">Maturase K</fullName>
    </submittedName>
</protein>
<evidence type="ECO:0000313" key="2">
    <source>
        <dbReference type="Proteomes" id="UP000325081"/>
    </source>
</evidence>
<dbReference type="Proteomes" id="UP000325081">
    <property type="component" value="Unassembled WGS sequence"/>
</dbReference>